<accession>A0AAW6U2T8</accession>
<dbReference type="RefSeq" id="WP_282838703.1">
    <property type="nucleotide sequence ID" value="NZ_JASCXW010000003.1"/>
</dbReference>
<comment type="caution">
    <text evidence="2">The sequence shown here is derived from an EMBL/GenBank/DDBJ whole genome shotgun (WGS) entry which is preliminary data.</text>
</comment>
<dbReference type="Gene3D" id="1.50.10.140">
    <property type="match status" value="1"/>
</dbReference>
<dbReference type="Pfam" id="PF10091">
    <property type="entry name" value="Glycoamylase"/>
    <property type="match status" value="1"/>
</dbReference>
<dbReference type="AlphaFoldDB" id="A0AAW6U2T8"/>
<protein>
    <submittedName>
        <fullName evidence="2">Glucoamylase family protein</fullName>
    </submittedName>
</protein>
<dbReference type="InterPro" id="IPR019282">
    <property type="entry name" value="Glycoamylase-like_cons_dom"/>
</dbReference>
<reference evidence="2" key="1">
    <citation type="submission" date="2023-05" db="EMBL/GenBank/DDBJ databases">
        <title>Mariniplasma microaerophilum sp. nov., a novel anaerobic mollicute isolated from terrestrial mud volcano, Taman Peninsula, Russia.</title>
        <authorList>
            <person name="Khomyakova M.A."/>
            <person name="Merkel A.Y."/>
            <person name="Slobodkin A.I."/>
        </authorList>
    </citation>
    <scope>NUCLEOTIDE SEQUENCE</scope>
    <source>
        <strain evidence="2">M4Ah</strain>
    </source>
</reference>
<keyword evidence="3" id="KW-1185">Reference proteome</keyword>
<dbReference type="Proteomes" id="UP001431532">
    <property type="component" value="Unassembled WGS sequence"/>
</dbReference>
<feature type="domain" description="Glycoamylase-like" evidence="1">
    <location>
        <begin position="179"/>
        <end position="393"/>
    </location>
</feature>
<evidence type="ECO:0000313" key="3">
    <source>
        <dbReference type="Proteomes" id="UP001431532"/>
    </source>
</evidence>
<evidence type="ECO:0000313" key="2">
    <source>
        <dbReference type="EMBL" id="MDI6452288.1"/>
    </source>
</evidence>
<evidence type="ECO:0000259" key="1">
    <source>
        <dbReference type="Pfam" id="PF10091"/>
    </source>
</evidence>
<gene>
    <name evidence="2" type="ORF">QJ521_01820</name>
</gene>
<proteinExistence type="predicted"/>
<dbReference type="EMBL" id="JASCXW010000003">
    <property type="protein sequence ID" value="MDI6452288.1"/>
    <property type="molecule type" value="Genomic_DNA"/>
</dbReference>
<name>A0AAW6U2T8_9MOLU</name>
<sequence length="407" mass="47090">MKNISLKEIQKTAFDYFMNYTNFNPESKGFGLTVDATHKLQKASIAATGFMLSSLVIGVENNYISRHDAYEKALMTLKTLVNHVDHKFGFFAHFLDIETGDRYHKCEYSTIDTALCLCGVLTVDAYFQDEEIAQLSTIIFDRIDWEILFHQYENVPVLYMSYNPDKDGDYVDKKPGFIHQWDMFAEQLMMYVMIGASKYSHHAKALYEGFERIKGKYQNFEYIHSPGNALFVYQFPMAWLDLKEVVDQNGINWFENAKNATLAHQACSIFYQHRFRTHNQYFFGFTASDTPKGYRVFGALPNRMNRIDSDGTVAPYGCVGSIIFTPDICKASIKEMGKIKGLWGPYGFYDAFNLEHNQLWISDHYISIDKGLEMLMINAYLTQDVYKAFMSHQSIQIGMEVIGWKRK</sequence>
<organism evidence="2 3">
    <name type="scientific">Peloplasma aerotolerans</name>
    <dbReference type="NCBI Taxonomy" id="3044389"/>
    <lineage>
        <taxon>Bacteria</taxon>
        <taxon>Bacillati</taxon>
        <taxon>Mycoplasmatota</taxon>
        <taxon>Mollicutes</taxon>
        <taxon>Acholeplasmatales</taxon>
        <taxon>Acholeplasmataceae</taxon>
        <taxon>Peloplasma</taxon>
    </lineage>
</organism>